<dbReference type="AlphaFoldDB" id="A0A1H8AH38"/>
<evidence type="ECO:0000313" key="2">
    <source>
        <dbReference type="EMBL" id="SEM69806.1"/>
    </source>
</evidence>
<proteinExistence type="predicted"/>
<keyword evidence="1" id="KW-0175">Coiled coil</keyword>
<keyword evidence="3" id="KW-1185">Reference proteome</keyword>
<dbReference type="STRING" id="1036779.SAMN04515666_11951"/>
<dbReference type="RefSeq" id="WP_091843563.1">
    <property type="nucleotide sequence ID" value="NZ_FOAN01000019.1"/>
</dbReference>
<organism evidence="2 3">
    <name type="scientific">Bosea lupini</name>
    <dbReference type="NCBI Taxonomy" id="1036779"/>
    <lineage>
        <taxon>Bacteria</taxon>
        <taxon>Pseudomonadati</taxon>
        <taxon>Pseudomonadota</taxon>
        <taxon>Alphaproteobacteria</taxon>
        <taxon>Hyphomicrobiales</taxon>
        <taxon>Boseaceae</taxon>
        <taxon>Bosea</taxon>
    </lineage>
</organism>
<reference evidence="3" key="1">
    <citation type="submission" date="2016-10" db="EMBL/GenBank/DDBJ databases">
        <authorList>
            <person name="Varghese N."/>
            <person name="Submissions S."/>
        </authorList>
    </citation>
    <scope>NUCLEOTIDE SEQUENCE [LARGE SCALE GENOMIC DNA]</scope>
    <source>
        <strain evidence="3">LMG 26383,CCUG 61248,R- 45681</strain>
    </source>
</reference>
<accession>A0A1H8AH38</accession>
<evidence type="ECO:0000256" key="1">
    <source>
        <dbReference type="SAM" id="Coils"/>
    </source>
</evidence>
<sequence>MGAVVALAPRAPAAPERPQITLPMRVALGLLHAGPLYLTGSRADHGSAGRWRSRARPDAVVLDQTVEALERRGYVAVRDYVAGEVRRWCAQLAPEGEAAYRAIGGLYAGAPRLPPDVEMTLERLDDALARVGSELEGLATEAAAITPRIEAARDEISHAIRDNERVTARIAELTRLAGSLGGHRDAMRALLIERRR</sequence>
<dbReference type="EMBL" id="FOAN01000019">
    <property type="protein sequence ID" value="SEM69806.1"/>
    <property type="molecule type" value="Genomic_DNA"/>
</dbReference>
<dbReference type="Proteomes" id="UP000199664">
    <property type="component" value="Unassembled WGS sequence"/>
</dbReference>
<name>A0A1H8AH38_9HYPH</name>
<feature type="coiled-coil region" evidence="1">
    <location>
        <begin position="121"/>
        <end position="169"/>
    </location>
</feature>
<gene>
    <name evidence="2" type="ORF">SAMN04515666_11951</name>
</gene>
<protein>
    <submittedName>
        <fullName evidence="2">Uncharacterized protein</fullName>
    </submittedName>
</protein>
<evidence type="ECO:0000313" key="3">
    <source>
        <dbReference type="Proteomes" id="UP000199664"/>
    </source>
</evidence>